<evidence type="ECO:0000256" key="1">
    <source>
        <dbReference type="ARBA" id="ARBA00010945"/>
    </source>
</evidence>
<geneLocation type="plasmid" evidence="7 8">
    <name>unnamed</name>
</geneLocation>
<dbReference type="CDD" id="cd01700">
    <property type="entry name" value="PolY_Pol_V_umuC"/>
    <property type="match status" value="1"/>
</dbReference>
<dbReference type="InterPro" id="IPR043502">
    <property type="entry name" value="DNA/RNA_pol_sf"/>
</dbReference>
<name>A0AAD0XF35_9GAMM</name>
<evidence type="ECO:0000313" key="7">
    <source>
        <dbReference type="EMBL" id="AYM88975.1"/>
    </source>
</evidence>
<dbReference type="GO" id="GO:0005829">
    <property type="term" value="C:cytosol"/>
    <property type="evidence" value="ECO:0007669"/>
    <property type="project" value="TreeGrafter"/>
</dbReference>
<evidence type="ECO:0000256" key="5">
    <source>
        <dbReference type="ARBA" id="ARBA00023236"/>
    </source>
</evidence>
<keyword evidence="3" id="KW-0741">SOS mutagenesis</keyword>
<dbReference type="Pfam" id="PF11799">
    <property type="entry name" value="IMS_C"/>
    <property type="match status" value="1"/>
</dbReference>
<dbReference type="AlphaFoldDB" id="A0AAD0XF35"/>
<proteinExistence type="inferred from homology"/>
<keyword evidence="4" id="KW-0234">DNA repair</keyword>
<dbReference type="Gene3D" id="3.40.1170.60">
    <property type="match status" value="1"/>
</dbReference>
<accession>A0AAD0XF35</accession>
<reference evidence="7 8" key="1">
    <citation type="submission" date="2018-10" db="EMBL/GenBank/DDBJ databases">
        <title>Complete Genome Sequence and Transcriptomic Profiles of a Marine Bacterium, Pseudoalteromonas agarivorans Hao 2018.</title>
        <authorList>
            <person name="Hao L."/>
        </authorList>
    </citation>
    <scope>NUCLEOTIDE SEQUENCE [LARGE SCALE GENOMIC DNA]</scope>
    <source>
        <strain evidence="7 8">Hao 2018</strain>
        <plasmid evidence="7 8">unnamed</plasmid>
    </source>
</reference>
<dbReference type="GO" id="GO:0003887">
    <property type="term" value="F:DNA-directed DNA polymerase activity"/>
    <property type="evidence" value="ECO:0007669"/>
    <property type="project" value="TreeGrafter"/>
</dbReference>
<comment type="similarity">
    <text evidence="1">Belongs to the DNA polymerase type-Y family.</text>
</comment>
<dbReference type="RefSeq" id="WP_121638670.1">
    <property type="nucleotide sequence ID" value="NZ_CP033067.1"/>
</dbReference>
<protein>
    <submittedName>
        <fullName evidence="7">Y-family DNA polymerase</fullName>
    </submittedName>
</protein>
<evidence type="ECO:0000256" key="4">
    <source>
        <dbReference type="ARBA" id="ARBA00023204"/>
    </source>
</evidence>
<dbReference type="PANTHER" id="PTHR11076">
    <property type="entry name" value="DNA REPAIR POLYMERASE UMUC / TRANSFERASE FAMILY MEMBER"/>
    <property type="match status" value="1"/>
</dbReference>
<feature type="domain" description="UmuC" evidence="6">
    <location>
        <begin position="2"/>
        <end position="191"/>
    </location>
</feature>
<evidence type="ECO:0000259" key="6">
    <source>
        <dbReference type="PROSITE" id="PS50173"/>
    </source>
</evidence>
<dbReference type="PROSITE" id="PS50173">
    <property type="entry name" value="UMUC"/>
    <property type="match status" value="1"/>
</dbReference>
<dbReference type="Gene3D" id="1.10.150.20">
    <property type="entry name" value="5' to 3' exonuclease, C-terminal subdomain"/>
    <property type="match status" value="1"/>
</dbReference>
<dbReference type="InterPro" id="IPR050116">
    <property type="entry name" value="DNA_polymerase-Y"/>
</dbReference>
<dbReference type="Pfam" id="PF13438">
    <property type="entry name" value="DUF4113"/>
    <property type="match status" value="1"/>
</dbReference>
<dbReference type="GO" id="GO:0009432">
    <property type="term" value="P:SOS response"/>
    <property type="evidence" value="ECO:0007669"/>
    <property type="project" value="UniProtKB-KW"/>
</dbReference>
<dbReference type="PANTHER" id="PTHR11076:SF34">
    <property type="entry name" value="PROTEIN UMUC"/>
    <property type="match status" value="1"/>
</dbReference>
<dbReference type="Gene3D" id="3.30.70.270">
    <property type="match status" value="1"/>
</dbReference>
<evidence type="ECO:0000313" key="8">
    <source>
        <dbReference type="Proteomes" id="UP000279995"/>
    </source>
</evidence>
<dbReference type="GO" id="GO:0006281">
    <property type="term" value="P:DNA repair"/>
    <property type="evidence" value="ECO:0007669"/>
    <property type="project" value="UniProtKB-KW"/>
</dbReference>
<dbReference type="InterPro" id="IPR043128">
    <property type="entry name" value="Rev_trsase/Diguanyl_cyclase"/>
</dbReference>
<dbReference type="SUPFAM" id="SSF56672">
    <property type="entry name" value="DNA/RNA polymerases"/>
    <property type="match status" value="1"/>
</dbReference>
<dbReference type="GO" id="GO:0042276">
    <property type="term" value="P:error-prone translesion synthesis"/>
    <property type="evidence" value="ECO:0007669"/>
    <property type="project" value="TreeGrafter"/>
</dbReference>
<organism evidence="7 8">
    <name type="scientific">Pseudoalteromonas agarivorans</name>
    <dbReference type="NCBI Taxonomy" id="176102"/>
    <lineage>
        <taxon>Bacteria</taxon>
        <taxon>Pseudomonadati</taxon>
        <taxon>Pseudomonadota</taxon>
        <taxon>Gammaproteobacteria</taxon>
        <taxon>Alteromonadales</taxon>
        <taxon>Pseudoalteromonadaceae</taxon>
        <taxon>Pseudoalteromonas</taxon>
    </lineage>
</organism>
<dbReference type="GO" id="GO:0003684">
    <property type="term" value="F:damaged DNA binding"/>
    <property type="evidence" value="ECO:0007669"/>
    <property type="project" value="InterPro"/>
</dbReference>
<sequence length="427" mass="47551">MWVLCDINAAYVSFIQLFNPQYDINSTPLGVLSSNQGNIIARNEAMKDLGIKMGAPYFQIKELIQSKNGQVWGSNFTLFGDMSNRFHAELEELLFDNQRYSIDECFGRINPIIAPDPKAYAYLIKETLARNLGIGVGVGVAHTKTLAKLGSHAAKLNKWKSKTHGVAVLDTAEKVDWVLNKVVTRDIWGVGAKTSKKLSELGINTGLELKNYNITEAKKKFGVVLSRTIQELNGINAIELKDLNLSRDSICVSASMGKLVSELNELKSALSCHVSKGAEKLRRFELFTSTINIFISTDGFRESTPQLHKNIQVTLPFHSANTGVLIKYAMFGLEKIYEKGYRFKKVGVVFNQLISTSDHQQLSLFNETSVLSIDEKTKVSDEINSKFGNNTIKLGVQGFKQDWKPKADLAPKSYTTNLNDLPLVFAK</sequence>
<dbReference type="Proteomes" id="UP000279995">
    <property type="component" value="Plasmid unnamed"/>
</dbReference>
<dbReference type="EMBL" id="CP033067">
    <property type="protein sequence ID" value="AYM88975.1"/>
    <property type="molecule type" value="Genomic_DNA"/>
</dbReference>
<keyword evidence="2" id="KW-0227">DNA damage</keyword>
<dbReference type="InterPro" id="IPR025188">
    <property type="entry name" value="DUF4113"/>
</dbReference>
<keyword evidence="7" id="KW-0614">Plasmid</keyword>
<dbReference type="Pfam" id="PF00817">
    <property type="entry name" value="IMS"/>
    <property type="match status" value="1"/>
</dbReference>
<dbReference type="InterPro" id="IPR017961">
    <property type="entry name" value="DNA_pol_Y-fam_little_finger"/>
</dbReference>
<evidence type="ECO:0000256" key="3">
    <source>
        <dbReference type="ARBA" id="ARBA00023199"/>
    </source>
</evidence>
<evidence type="ECO:0000256" key="2">
    <source>
        <dbReference type="ARBA" id="ARBA00022763"/>
    </source>
</evidence>
<dbReference type="InterPro" id="IPR001126">
    <property type="entry name" value="UmuC"/>
</dbReference>
<gene>
    <name evidence="7" type="ORF">D9T18_19950</name>
</gene>
<keyword evidence="5" id="KW-0742">SOS response</keyword>